<dbReference type="InterPro" id="IPR000182">
    <property type="entry name" value="GNAT_dom"/>
</dbReference>
<reference evidence="2 3" key="1">
    <citation type="submission" date="2020-04" db="EMBL/GenBank/DDBJ databases">
        <title>Genome sequencing and assembly of Pseudoalteromonas arctica.</title>
        <authorList>
            <person name="Cook G.M."/>
        </authorList>
    </citation>
    <scope>NUCLEOTIDE SEQUENCE [LARGE SCALE GENOMIC DNA]</scope>
    <source>
        <strain evidence="2 3">NEC-BIFX-2020_001</strain>
    </source>
</reference>
<evidence type="ECO:0000313" key="2">
    <source>
        <dbReference type="EMBL" id="NMP03798.1"/>
    </source>
</evidence>
<dbReference type="RefSeq" id="WP_024599991.1">
    <property type="nucleotide sequence ID" value="NZ_JABBYB010000008.1"/>
</dbReference>
<comment type="caution">
    <text evidence="2">The sequence shown here is derived from an EMBL/GenBank/DDBJ whole genome shotgun (WGS) entry which is preliminary data.</text>
</comment>
<gene>
    <name evidence="2" type="ORF">HHE94_13910</name>
</gene>
<dbReference type="AlphaFoldDB" id="A0AAP7CLQ9"/>
<dbReference type="InterPro" id="IPR016181">
    <property type="entry name" value="Acyl_CoA_acyltransferase"/>
</dbReference>
<evidence type="ECO:0000259" key="1">
    <source>
        <dbReference type="PROSITE" id="PS51186"/>
    </source>
</evidence>
<dbReference type="Proteomes" id="UP000549590">
    <property type="component" value="Unassembled WGS sequence"/>
</dbReference>
<dbReference type="Pfam" id="PF13673">
    <property type="entry name" value="Acetyltransf_10"/>
    <property type="match status" value="1"/>
</dbReference>
<protein>
    <submittedName>
        <fullName evidence="2">GNAT family N-acetyltransferase</fullName>
    </submittedName>
</protein>
<dbReference type="Gene3D" id="3.40.630.30">
    <property type="match status" value="1"/>
</dbReference>
<organism evidence="2 3">
    <name type="scientific">Pseudoalteromonas arctica</name>
    <dbReference type="NCBI Taxonomy" id="394751"/>
    <lineage>
        <taxon>Bacteria</taxon>
        <taxon>Pseudomonadati</taxon>
        <taxon>Pseudomonadota</taxon>
        <taxon>Gammaproteobacteria</taxon>
        <taxon>Alteromonadales</taxon>
        <taxon>Pseudoalteromonadaceae</taxon>
        <taxon>Pseudoalteromonas</taxon>
    </lineage>
</organism>
<dbReference type="PROSITE" id="PS51186">
    <property type="entry name" value="GNAT"/>
    <property type="match status" value="1"/>
</dbReference>
<dbReference type="EMBL" id="JABBYB010000008">
    <property type="protein sequence ID" value="NMP03798.1"/>
    <property type="molecule type" value="Genomic_DNA"/>
</dbReference>
<dbReference type="GO" id="GO:0016747">
    <property type="term" value="F:acyltransferase activity, transferring groups other than amino-acyl groups"/>
    <property type="evidence" value="ECO:0007669"/>
    <property type="project" value="InterPro"/>
</dbReference>
<proteinExistence type="predicted"/>
<sequence>MEIRNISWEQTIPLRQSVLWPNKPPEYCHVDGDHDAMHFGAFVNDELVCVASVYIKSDKARLRKFATKTDYQGQGIGSQMLKFILHSLNNTVVNFFWCDARESALSFYQRFGMQPYGERFYKADVSYFKMEVAL</sequence>
<feature type="domain" description="N-acetyltransferase" evidence="1">
    <location>
        <begin position="1"/>
        <end position="134"/>
    </location>
</feature>
<dbReference type="CDD" id="cd04301">
    <property type="entry name" value="NAT_SF"/>
    <property type="match status" value="1"/>
</dbReference>
<evidence type="ECO:0000313" key="3">
    <source>
        <dbReference type="Proteomes" id="UP000549590"/>
    </source>
</evidence>
<accession>A0AAP7CLQ9</accession>
<name>A0AAP7CLQ9_9GAMM</name>
<dbReference type="SUPFAM" id="SSF55729">
    <property type="entry name" value="Acyl-CoA N-acyltransferases (Nat)"/>
    <property type="match status" value="1"/>
</dbReference>